<dbReference type="Pfam" id="PF05013">
    <property type="entry name" value="FGase"/>
    <property type="match status" value="1"/>
</dbReference>
<dbReference type="Gene3D" id="3.40.630.40">
    <property type="entry name" value="Zn-dependent exopeptidases"/>
    <property type="match status" value="1"/>
</dbReference>
<dbReference type="Proteomes" id="UP000586722">
    <property type="component" value="Unassembled WGS sequence"/>
</dbReference>
<dbReference type="InterPro" id="IPR007709">
    <property type="entry name" value="N-FG_amidohydro"/>
</dbReference>
<proteinExistence type="predicted"/>
<comment type="caution">
    <text evidence="1">The sequence shown here is derived from an EMBL/GenBank/DDBJ whole genome shotgun (WGS) entry which is preliminary data.</text>
</comment>
<protein>
    <submittedName>
        <fullName evidence="1">Formiminoglutamase</fullName>
    </submittedName>
</protein>
<dbReference type="AlphaFoldDB" id="A0A7X5F4D3"/>
<keyword evidence="2" id="KW-1185">Reference proteome</keyword>
<organism evidence="1 2">
    <name type="scientific">Pannonibacter tanglangensis</name>
    <dbReference type="NCBI Taxonomy" id="2750084"/>
    <lineage>
        <taxon>Bacteria</taxon>
        <taxon>Pseudomonadati</taxon>
        <taxon>Pseudomonadota</taxon>
        <taxon>Alphaproteobacteria</taxon>
        <taxon>Hyphomicrobiales</taxon>
        <taxon>Stappiaceae</taxon>
        <taxon>Pannonibacter</taxon>
    </lineage>
</organism>
<name>A0A7X5F4D3_9HYPH</name>
<reference evidence="2" key="1">
    <citation type="submission" date="2020-01" db="EMBL/GenBank/DDBJ databases">
        <authorList>
            <person name="Fang Y."/>
            <person name="Sun R."/>
            <person name="Nie L."/>
            <person name="He J."/>
            <person name="Hao L."/>
            <person name="Wang L."/>
            <person name="Su S."/>
            <person name="Lv E."/>
            <person name="Zhang Z."/>
            <person name="Xie R."/>
            <person name="Liu H."/>
        </authorList>
    </citation>
    <scope>NUCLEOTIDE SEQUENCE [LARGE SCALE GENOMIC DNA]</scope>
    <source>
        <strain evidence="2">XCT-53</strain>
    </source>
</reference>
<gene>
    <name evidence="1" type="ORF">GWI72_14725</name>
</gene>
<evidence type="ECO:0000313" key="2">
    <source>
        <dbReference type="Proteomes" id="UP000586722"/>
    </source>
</evidence>
<dbReference type="RefSeq" id="WP_161676941.1">
    <property type="nucleotide sequence ID" value="NZ_JAABLP010000003.1"/>
</dbReference>
<accession>A0A7X5F4D3</accession>
<dbReference type="SUPFAM" id="SSF53187">
    <property type="entry name" value="Zn-dependent exopeptidases"/>
    <property type="match status" value="1"/>
</dbReference>
<evidence type="ECO:0000313" key="1">
    <source>
        <dbReference type="EMBL" id="NBN79528.1"/>
    </source>
</evidence>
<dbReference type="EMBL" id="JAABLQ010000001">
    <property type="protein sequence ID" value="NBN79528.1"/>
    <property type="molecule type" value="Genomic_DNA"/>
</dbReference>
<sequence length="282" mass="31461">MIVVEERTAPLLVMLPHSGQRIPRELERRMTATGRLQTDISWHLEQVIDFAGDLGLSIVRTPFSRLVIDVDRDPVREADGQPGDPAVALCPLTTMDGKRLYQAEEDPGPVEIDERRRLFHEPFHVALAAQVERLKAANRRVVILNIQSLRSRIKGRYPGELPLVNIGTCHGRSCHEDVTAILASLEKDFPGGGFSENDITTGGFVAQMLGQPRDGIHVITLVLAQRAYIRHETPPFEMDKERLKQTRAALRRVAVALIDWANGTQKAPPRTLLDPLPDFLSA</sequence>